<keyword evidence="2" id="KW-0472">Membrane</keyword>
<feature type="region of interest" description="Disordered" evidence="1">
    <location>
        <begin position="292"/>
        <end position="312"/>
    </location>
</feature>
<evidence type="ECO:0000256" key="2">
    <source>
        <dbReference type="SAM" id="Phobius"/>
    </source>
</evidence>
<feature type="non-terminal residue" evidence="3">
    <location>
        <position position="312"/>
    </location>
</feature>
<dbReference type="InterPro" id="IPR053143">
    <property type="entry name" value="Arylsulfate_ST"/>
</dbReference>
<evidence type="ECO:0000313" key="3">
    <source>
        <dbReference type="EMBL" id="KAF2156502.1"/>
    </source>
</evidence>
<dbReference type="EMBL" id="ML996082">
    <property type="protein sequence ID" value="KAF2156502.1"/>
    <property type="molecule type" value="Genomic_DNA"/>
</dbReference>
<dbReference type="PANTHER" id="PTHR35340:SF5">
    <property type="entry name" value="ASST-DOMAIN-CONTAINING PROTEIN"/>
    <property type="match status" value="1"/>
</dbReference>
<organism evidence="3 4">
    <name type="scientific">Myriangium duriaei CBS 260.36</name>
    <dbReference type="NCBI Taxonomy" id="1168546"/>
    <lineage>
        <taxon>Eukaryota</taxon>
        <taxon>Fungi</taxon>
        <taxon>Dikarya</taxon>
        <taxon>Ascomycota</taxon>
        <taxon>Pezizomycotina</taxon>
        <taxon>Dothideomycetes</taxon>
        <taxon>Dothideomycetidae</taxon>
        <taxon>Myriangiales</taxon>
        <taxon>Myriangiaceae</taxon>
        <taxon>Myriangium</taxon>
    </lineage>
</organism>
<sequence>MSDGLTERVQGFLSLANHSRGPRSSQIDRSYYAISSHRGGSMQTLMDTPDNVMLGYGYEPSWTECAADGTVLLEVGFGSVRLDRKNVDSSWALKMNWTGSPFWGPGVAPGPKQEYCFNETCEIFSIHLHDDSLGRPIVNDTVYFSWNGATELESWVVLASNDRTNLTMANFFKEVPDTGFEDHIFIGKSTTYVAALAVSGSNTVLGITPTLEMNGFRLFRYLGGGHQNNMEDLTVLWQKYVAEQRQLYNLYASIKRYLIGLISNLTNLAPIFVLVACFLLISLSPTRQHRVARRGSRAKTVTQNSAHVDGNH</sequence>
<dbReference type="AlphaFoldDB" id="A0A9P4J6Z1"/>
<proteinExistence type="predicted"/>
<name>A0A9P4J6Z1_9PEZI</name>
<feature type="transmembrane region" description="Helical" evidence="2">
    <location>
        <begin position="257"/>
        <end position="283"/>
    </location>
</feature>
<gene>
    <name evidence="3" type="ORF">K461DRAFT_310945</name>
</gene>
<reference evidence="3" key="1">
    <citation type="journal article" date="2020" name="Stud. Mycol.">
        <title>101 Dothideomycetes genomes: a test case for predicting lifestyles and emergence of pathogens.</title>
        <authorList>
            <person name="Haridas S."/>
            <person name="Albert R."/>
            <person name="Binder M."/>
            <person name="Bloem J."/>
            <person name="Labutti K."/>
            <person name="Salamov A."/>
            <person name="Andreopoulos B."/>
            <person name="Baker S."/>
            <person name="Barry K."/>
            <person name="Bills G."/>
            <person name="Bluhm B."/>
            <person name="Cannon C."/>
            <person name="Castanera R."/>
            <person name="Culley D."/>
            <person name="Daum C."/>
            <person name="Ezra D."/>
            <person name="Gonzalez J."/>
            <person name="Henrissat B."/>
            <person name="Kuo A."/>
            <person name="Liang C."/>
            <person name="Lipzen A."/>
            <person name="Lutzoni F."/>
            <person name="Magnuson J."/>
            <person name="Mondo S."/>
            <person name="Nolan M."/>
            <person name="Ohm R."/>
            <person name="Pangilinan J."/>
            <person name="Park H.-J."/>
            <person name="Ramirez L."/>
            <person name="Alfaro M."/>
            <person name="Sun H."/>
            <person name="Tritt A."/>
            <person name="Yoshinaga Y."/>
            <person name="Zwiers L.-H."/>
            <person name="Turgeon B."/>
            <person name="Goodwin S."/>
            <person name="Spatafora J."/>
            <person name="Crous P."/>
            <person name="Grigoriev I."/>
        </authorList>
    </citation>
    <scope>NUCLEOTIDE SEQUENCE</scope>
    <source>
        <strain evidence="3">CBS 260.36</strain>
    </source>
</reference>
<comment type="caution">
    <text evidence="3">The sequence shown here is derived from an EMBL/GenBank/DDBJ whole genome shotgun (WGS) entry which is preliminary data.</text>
</comment>
<evidence type="ECO:0000256" key="1">
    <source>
        <dbReference type="SAM" id="MobiDB-lite"/>
    </source>
</evidence>
<keyword evidence="2" id="KW-0812">Transmembrane</keyword>
<dbReference type="Proteomes" id="UP000799439">
    <property type="component" value="Unassembled WGS sequence"/>
</dbReference>
<protein>
    <submittedName>
        <fullName evidence="3">Uncharacterized protein</fullName>
    </submittedName>
</protein>
<evidence type="ECO:0000313" key="4">
    <source>
        <dbReference type="Proteomes" id="UP000799439"/>
    </source>
</evidence>
<accession>A0A9P4J6Z1</accession>
<keyword evidence="4" id="KW-1185">Reference proteome</keyword>
<keyword evidence="2" id="KW-1133">Transmembrane helix</keyword>
<dbReference type="OrthoDB" id="5427350at2759"/>
<dbReference type="PANTHER" id="PTHR35340">
    <property type="entry name" value="PQQ ENZYME REPEAT PROTEIN-RELATED"/>
    <property type="match status" value="1"/>
</dbReference>